<sequence>MNERKRTKLFPYNFRLLLLAMLLMHVLMVAASFYSPIISNFGLVPQLPERLYGIFTAPFIHASWGHLTGNTIGLLISGYLASLQNGFKRVTVFIMVVTGCLVWVFGEYGNHIGASGIVMGYYGFLFGTAVFNRNLVGAISFSVLVAVTYYMDFAFLATLLDFSVQTSSSNHIFGFISGLLGAYIFRKKVKKPKSAKSENRLVK</sequence>
<name>A0A4Q7INX3_9GAMM</name>
<keyword evidence="3 5" id="KW-1133">Transmembrane helix</keyword>
<dbReference type="Proteomes" id="UP000291338">
    <property type="component" value="Unassembled WGS sequence"/>
</dbReference>
<evidence type="ECO:0000256" key="2">
    <source>
        <dbReference type="ARBA" id="ARBA00022692"/>
    </source>
</evidence>
<dbReference type="GO" id="GO:0016020">
    <property type="term" value="C:membrane"/>
    <property type="evidence" value="ECO:0007669"/>
    <property type="project" value="UniProtKB-SubCell"/>
</dbReference>
<reference evidence="7 8" key="1">
    <citation type="submission" date="2018-01" db="EMBL/GenBank/DDBJ databases">
        <title>Co-occurrence of chitin degradation, pigmentation and bioactivity in marine Pseudoalteromonas.</title>
        <authorList>
            <person name="Paulsen S."/>
            <person name="Gram L."/>
            <person name="Machado H."/>
        </authorList>
    </citation>
    <scope>NUCLEOTIDE SEQUENCE [LARGE SCALE GENOMIC DNA]</scope>
    <source>
        <strain evidence="7 8">S3898</strain>
    </source>
</reference>
<dbReference type="Pfam" id="PF01694">
    <property type="entry name" value="Rhomboid"/>
    <property type="match status" value="1"/>
</dbReference>
<comment type="caution">
    <text evidence="7">The sequence shown here is derived from an EMBL/GenBank/DDBJ whole genome shotgun (WGS) entry which is preliminary data.</text>
</comment>
<evidence type="ECO:0000256" key="5">
    <source>
        <dbReference type="SAM" id="Phobius"/>
    </source>
</evidence>
<proteinExistence type="predicted"/>
<keyword evidence="4 5" id="KW-0472">Membrane</keyword>
<evidence type="ECO:0000256" key="4">
    <source>
        <dbReference type="ARBA" id="ARBA00023136"/>
    </source>
</evidence>
<feature type="transmembrane region" description="Helical" evidence="5">
    <location>
        <begin position="87"/>
        <end position="106"/>
    </location>
</feature>
<dbReference type="InterPro" id="IPR035952">
    <property type="entry name" value="Rhomboid-like_sf"/>
</dbReference>
<dbReference type="RefSeq" id="WP_130255192.1">
    <property type="nucleotide sequence ID" value="NZ_PPSX01000024.1"/>
</dbReference>
<evidence type="ECO:0000259" key="6">
    <source>
        <dbReference type="Pfam" id="PF01694"/>
    </source>
</evidence>
<evidence type="ECO:0000313" key="7">
    <source>
        <dbReference type="EMBL" id="RZQ53551.1"/>
    </source>
</evidence>
<gene>
    <name evidence="7" type="ORF">C1E23_08710</name>
</gene>
<accession>A0A4Q7INX3</accession>
<dbReference type="SUPFAM" id="SSF144091">
    <property type="entry name" value="Rhomboid-like"/>
    <property type="match status" value="1"/>
</dbReference>
<feature type="transmembrane region" description="Helical" evidence="5">
    <location>
        <begin position="112"/>
        <end position="131"/>
    </location>
</feature>
<feature type="transmembrane region" description="Helical" evidence="5">
    <location>
        <begin position="12"/>
        <end position="34"/>
    </location>
</feature>
<evidence type="ECO:0000256" key="3">
    <source>
        <dbReference type="ARBA" id="ARBA00022989"/>
    </source>
</evidence>
<comment type="subcellular location">
    <subcellularLocation>
        <location evidence="1">Membrane</location>
        <topology evidence="1">Multi-pass membrane protein</topology>
    </subcellularLocation>
</comment>
<organism evidence="7 8">
    <name type="scientific">Pseudoalteromonas phenolica</name>
    <dbReference type="NCBI Taxonomy" id="161398"/>
    <lineage>
        <taxon>Bacteria</taxon>
        <taxon>Pseudomonadati</taxon>
        <taxon>Pseudomonadota</taxon>
        <taxon>Gammaproteobacteria</taxon>
        <taxon>Alteromonadales</taxon>
        <taxon>Pseudoalteromonadaceae</taxon>
        <taxon>Pseudoalteromonas</taxon>
    </lineage>
</organism>
<dbReference type="GO" id="GO:0006508">
    <property type="term" value="P:proteolysis"/>
    <property type="evidence" value="ECO:0007669"/>
    <property type="project" value="UniProtKB-KW"/>
</dbReference>
<dbReference type="Gene3D" id="1.20.1540.10">
    <property type="entry name" value="Rhomboid-like"/>
    <property type="match status" value="1"/>
</dbReference>
<feature type="transmembrane region" description="Helical" evidence="5">
    <location>
        <begin position="54"/>
        <end position="80"/>
    </location>
</feature>
<dbReference type="GO" id="GO:0004252">
    <property type="term" value="F:serine-type endopeptidase activity"/>
    <property type="evidence" value="ECO:0007669"/>
    <property type="project" value="InterPro"/>
</dbReference>
<feature type="transmembrane region" description="Helical" evidence="5">
    <location>
        <begin position="168"/>
        <end position="185"/>
    </location>
</feature>
<dbReference type="EMBL" id="PPSX01000024">
    <property type="protein sequence ID" value="RZQ53551.1"/>
    <property type="molecule type" value="Genomic_DNA"/>
</dbReference>
<keyword evidence="7" id="KW-0645">Protease</keyword>
<feature type="transmembrane region" description="Helical" evidence="5">
    <location>
        <begin position="138"/>
        <end position="162"/>
    </location>
</feature>
<keyword evidence="2 5" id="KW-0812">Transmembrane</keyword>
<evidence type="ECO:0000313" key="8">
    <source>
        <dbReference type="Proteomes" id="UP000291338"/>
    </source>
</evidence>
<evidence type="ECO:0000256" key="1">
    <source>
        <dbReference type="ARBA" id="ARBA00004141"/>
    </source>
</evidence>
<keyword evidence="7" id="KW-0378">Hydrolase</keyword>
<feature type="domain" description="Peptidase S54 rhomboid" evidence="6">
    <location>
        <begin position="49"/>
        <end position="187"/>
    </location>
</feature>
<dbReference type="AlphaFoldDB" id="A0A4Q7INX3"/>
<protein>
    <submittedName>
        <fullName evidence="7">Rhomboid family intramembrane serine protease</fullName>
    </submittedName>
</protein>
<dbReference type="InterPro" id="IPR022764">
    <property type="entry name" value="Peptidase_S54_rhomboid_dom"/>
</dbReference>